<dbReference type="GO" id="GO:0016829">
    <property type="term" value="F:lyase activity"/>
    <property type="evidence" value="ECO:0007669"/>
    <property type="project" value="UniProtKB-KW"/>
</dbReference>
<keyword evidence="4 10" id="KW-0378">Hydrolase</keyword>
<protein>
    <recommendedName>
        <fullName evidence="10">Imidazole glycerol phosphate synthase subunit HisH</fullName>
        <ecNumber evidence="10">4.3.2.10</ecNumber>
    </recommendedName>
    <alternativeName>
        <fullName evidence="10">IGP synthase glutaminase subunit</fullName>
        <ecNumber evidence="10">3.5.1.2</ecNumber>
    </alternativeName>
    <alternativeName>
        <fullName evidence="10">IGP synthase subunit HisH</fullName>
    </alternativeName>
    <alternativeName>
        <fullName evidence="10">ImGP synthase subunit HisH</fullName>
        <shortName evidence="10">IGPS subunit HisH</shortName>
    </alternativeName>
</protein>
<evidence type="ECO:0000256" key="2">
    <source>
        <dbReference type="ARBA" id="ARBA00011152"/>
    </source>
</evidence>
<dbReference type="SUPFAM" id="SSF52317">
    <property type="entry name" value="Class I glutamine amidotransferase-like"/>
    <property type="match status" value="1"/>
</dbReference>
<evidence type="ECO:0000259" key="11">
    <source>
        <dbReference type="Pfam" id="PF00117"/>
    </source>
</evidence>
<dbReference type="Pfam" id="PF00117">
    <property type="entry name" value="GATase"/>
    <property type="match status" value="1"/>
</dbReference>
<dbReference type="PANTHER" id="PTHR42701">
    <property type="entry name" value="IMIDAZOLE GLYCEROL PHOSPHATE SYNTHASE SUBUNIT HISH"/>
    <property type="match status" value="1"/>
</dbReference>
<sequence length="266" mass="28832">MTICVLGIFTAYTFSTDARQWRLGAIHGDDRFARTETDLPRLPVSPHMSTTHPQEETLADVVVVDYGLGNLRSATRGLERAGANVTISDDPDSIDEADGIVLPGVGAFGDGMENAGPFREALVDAAENGTPVFGICLGMQMLLTSSEEADKAGQGDVEGLDLIPGTNVRFKEGQKVPHMGWNELDVQRDHPLVEGVDGEYAYFVHSYYAVPDDEETVLATTDYGVDFPAMLANEAGNVMGTQFHPEKSGETGLQILRNFVEYCAER</sequence>
<keyword evidence="6 10" id="KW-0368">Histidine biosynthesis</keyword>
<dbReference type="InterPro" id="IPR010139">
    <property type="entry name" value="Imidazole-glycPsynth_HisH"/>
</dbReference>
<comment type="catalytic activity">
    <reaction evidence="9 10">
        <text>L-glutamine + H2O = L-glutamate + NH4(+)</text>
        <dbReference type="Rhea" id="RHEA:15889"/>
        <dbReference type="ChEBI" id="CHEBI:15377"/>
        <dbReference type="ChEBI" id="CHEBI:28938"/>
        <dbReference type="ChEBI" id="CHEBI:29985"/>
        <dbReference type="ChEBI" id="CHEBI:58359"/>
        <dbReference type="EC" id="3.5.1.2"/>
    </reaction>
</comment>
<comment type="caution">
    <text evidence="12">The sequence shown here is derived from an EMBL/GenBank/DDBJ whole genome shotgun (WGS) entry which is preliminary data.</text>
</comment>
<dbReference type="PATRIC" id="fig|1210908.3.peg.1626"/>
<dbReference type="EC" id="3.5.1.2" evidence="10"/>
<gene>
    <name evidence="10" type="primary">hisH</name>
    <name evidence="12" type="ORF">HSB1_16990</name>
</gene>
<dbReference type="PROSITE" id="PS51273">
    <property type="entry name" value="GATASE_TYPE_1"/>
    <property type="match status" value="1"/>
</dbReference>
<comment type="pathway">
    <text evidence="1 10">Amino-acid biosynthesis; L-histidine biosynthesis; L-histidine from 5-phospho-alpha-D-ribose 1-diphosphate: step 5/9.</text>
</comment>
<dbReference type="SMART" id="SM01211">
    <property type="entry name" value="GATase_5"/>
    <property type="match status" value="1"/>
</dbReference>
<dbReference type="GO" id="GO:0005737">
    <property type="term" value="C:cytoplasm"/>
    <property type="evidence" value="ECO:0007669"/>
    <property type="project" value="UniProtKB-SubCell"/>
</dbReference>
<dbReference type="EC" id="4.3.2.10" evidence="10"/>
<dbReference type="InterPro" id="IPR017926">
    <property type="entry name" value="GATASE"/>
</dbReference>
<proteinExistence type="inferred from homology"/>
<comment type="subcellular location">
    <subcellularLocation>
        <location evidence="10">Cytoplasm</location>
    </subcellularLocation>
</comment>
<organism evidence="12 13">
    <name type="scientific">Halogranum salarium B-1</name>
    <dbReference type="NCBI Taxonomy" id="1210908"/>
    <lineage>
        <taxon>Archaea</taxon>
        <taxon>Methanobacteriati</taxon>
        <taxon>Methanobacteriota</taxon>
        <taxon>Stenosarchaea group</taxon>
        <taxon>Halobacteria</taxon>
        <taxon>Halobacteriales</taxon>
        <taxon>Haloferacaceae</taxon>
    </lineage>
</organism>
<evidence type="ECO:0000256" key="3">
    <source>
        <dbReference type="ARBA" id="ARBA00022605"/>
    </source>
</evidence>
<dbReference type="CDD" id="cd01748">
    <property type="entry name" value="GATase1_IGP_Synthase"/>
    <property type="match status" value="1"/>
</dbReference>
<evidence type="ECO:0000313" key="13">
    <source>
        <dbReference type="Proteomes" id="UP000007813"/>
    </source>
</evidence>
<keyword evidence="3 10" id="KW-0028">Amino-acid biosynthesis</keyword>
<evidence type="ECO:0000256" key="10">
    <source>
        <dbReference type="HAMAP-Rule" id="MF_00278"/>
    </source>
</evidence>
<dbReference type="GO" id="GO:0000107">
    <property type="term" value="F:imidazoleglycerol-phosphate synthase activity"/>
    <property type="evidence" value="ECO:0007669"/>
    <property type="project" value="UniProtKB-UniRule"/>
</dbReference>
<dbReference type="PANTHER" id="PTHR42701:SF1">
    <property type="entry name" value="IMIDAZOLE GLYCEROL PHOSPHATE SYNTHASE SUBUNIT HISH"/>
    <property type="match status" value="1"/>
</dbReference>
<feature type="active site" description="Nucleophile" evidence="10">
    <location>
        <position position="136"/>
    </location>
</feature>
<evidence type="ECO:0000256" key="9">
    <source>
        <dbReference type="ARBA" id="ARBA00049534"/>
    </source>
</evidence>
<evidence type="ECO:0000256" key="6">
    <source>
        <dbReference type="ARBA" id="ARBA00023102"/>
    </source>
</evidence>
<dbReference type="AlphaFoldDB" id="J3JFV0"/>
<reference evidence="12 13" key="1">
    <citation type="journal article" date="2012" name="J. Bacteriol.">
        <title>Draft Genome Sequence of the Extremely Halophilic Archaeon Halogranum salarium B-1T.</title>
        <authorList>
            <person name="Kim K.K."/>
            <person name="Lee K.C."/>
            <person name="Lee J.S."/>
        </authorList>
    </citation>
    <scope>NUCLEOTIDE SEQUENCE [LARGE SCALE GENOMIC DNA]</scope>
    <source>
        <strain evidence="12 13">B-1</strain>
    </source>
</reference>
<dbReference type="PROSITE" id="PS51274">
    <property type="entry name" value="GATASE_COBBQ"/>
    <property type="match status" value="1"/>
</dbReference>
<dbReference type="Proteomes" id="UP000007813">
    <property type="component" value="Unassembled WGS sequence"/>
</dbReference>
<dbReference type="Gene3D" id="3.40.50.880">
    <property type="match status" value="1"/>
</dbReference>
<name>J3JFV0_9EURY</name>
<keyword evidence="10" id="KW-0963">Cytoplasm</keyword>
<evidence type="ECO:0000256" key="1">
    <source>
        <dbReference type="ARBA" id="ARBA00005091"/>
    </source>
</evidence>
<dbReference type="NCBIfam" id="TIGR01855">
    <property type="entry name" value="IMP_synth_hisH"/>
    <property type="match status" value="1"/>
</dbReference>
<keyword evidence="5 10" id="KW-0315">Glutamine amidotransferase</keyword>
<feature type="active site" evidence="10">
    <location>
        <position position="244"/>
    </location>
</feature>
<feature type="domain" description="Glutamine amidotransferase" evidence="11">
    <location>
        <begin position="62"/>
        <end position="260"/>
    </location>
</feature>
<comment type="subunit">
    <text evidence="2 10">Heterodimer of HisH and HisF.</text>
</comment>
<comment type="function">
    <text evidence="10">IGPS catalyzes the conversion of PRFAR and glutamine to IGP, AICAR and glutamate. The HisH subunit catalyzes the hydrolysis of glutamine to glutamate and ammonia as part of the synthesis of IGP and AICAR. The resulting ammonia molecule is channeled to the active site of HisF.</text>
</comment>
<evidence type="ECO:0000313" key="12">
    <source>
        <dbReference type="EMBL" id="EJN59541.1"/>
    </source>
</evidence>
<evidence type="ECO:0000256" key="4">
    <source>
        <dbReference type="ARBA" id="ARBA00022801"/>
    </source>
</evidence>
<dbReference type="GO" id="GO:0000105">
    <property type="term" value="P:L-histidine biosynthetic process"/>
    <property type="evidence" value="ECO:0007669"/>
    <property type="project" value="UniProtKB-UniRule"/>
</dbReference>
<comment type="catalytic activity">
    <reaction evidence="8 10">
        <text>5-[(5-phospho-1-deoxy-D-ribulos-1-ylimino)methylamino]-1-(5-phospho-beta-D-ribosyl)imidazole-4-carboxamide + L-glutamine = D-erythro-1-(imidazol-4-yl)glycerol 3-phosphate + 5-amino-1-(5-phospho-beta-D-ribosyl)imidazole-4-carboxamide + L-glutamate + H(+)</text>
        <dbReference type="Rhea" id="RHEA:24793"/>
        <dbReference type="ChEBI" id="CHEBI:15378"/>
        <dbReference type="ChEBI" id="CHEBI:29985"/>
        <dbReference type="ChEBI" id="CHEBI:58278"/>
        <dbReference type="ChEBI" id="CHEBI:58359"/>
        <dbReference type="ChEBI" id="CHEBI:58475"/>
        <dbReference type="ChEBI" id="CHEBI:58525"/>
        <dbReference type="EC" id="4.3.2.10"/>
    </reaction>
</comment>
<evidence type="ECO:0000256" key="7">
    <source>
        <dbReference type="ARBA" id="ARBA00023239"/>
    </source>
</evidence>
<keyword evidence="7 10" id="KW-0456">Lyase</keyword>
<feature type="active site" evidence="10">
    <location>
        <position position="246"/>
    </location>
</feature>
<dbReference type="GO" id="GO:0004359">
    <property type="term" value="F:glutaminase activity"/>
    <property type="evidence" value="ECO:0007669"/>
    <property type="project" value="UniProtKB-EC"/>
</dbReference>
<evidence type="ECO:0000256" key="8">
    <source>
        <dbReference type="ARBA" id="ARBA00047838"/>
    </source>
</evidence>
<dbReference type="HAMAP" id="MF_00278">
    <property type="entry name" value="HisH"/>
    <property type="match status" value="1"/>
</dbReference>
<dbReference type="EMBL" id="ALJD01000004">
    <property type="protein sequence ID" value="EJN59541.1"/>
    <property type="molecule type" value="Genomic_DNA"/>
</dbReference>
<dbReference type="eggNOG" id="arCOG00089">
    <property type="taxonomic scope" value="Archaea"/>
</dbReference>
<dbReference type="InterPro" id="IPR029062">
    <property type="entry name" value="Class_I_gatase-like"/>
</dbReference>
<evidence type="ECO:0000256" key="5">
    <source>
        <dbReference type="ARBA" id="ARBA00022962"/>
    </source>
</evidence>
<accession>J3JFV0</accession>
<dbReference type="UniPathway" id="UPA00031">
    <property type="reaction ID" value="UER00010"/>
</dbReference>